<protein>
    <submittedName>
        <fullName evidence="1">Uncharacterized protein</fullName>
    </submittedName>
</protein>
<organism evidence="1 2">
    <name type="scientific">Catharanthus roseus</name>
    <name type="common">Madagascar periwinkle</name>
    <name type="synonym">Vinca rosea</name>
    <dbReference type="NCBI Taxonomy" id="4058"/>
    <lineage>
        <taxon>Eukaryota</taxon>
        <taxon>Viridiplantae</taxon>
        <taxon>Streptophyta</taxon>
        <taxon>Embryophyta</taxon>
        <taxon>Tracheophyta</taxon>
        <taxon>Spermatophyta</taxon>
        <taxon>Magnoliopsida</taxon>
        <taxon>eudicotyledons</taxon>
        <taxon>Gunneridae</taxon>
        <taxon>Pentapetalae</taxon>
        <taxon>asterids</taxon>
        <taxon>lamiids</taxon>
        <taxon>Gentianales</taxon>
        <taxon>Apocynaceae</taxon>
        <taxon>Rauvolfioideae</taxon>
        <taxon>Vinceae</taxon>
        <taxon>Catharanthinae</taxon>
        <taxon>Catharanthus</taxon>
    </lineage>
</organism>
<keyword evidence="2" id="KW-1185">Reference proteome</keyword>
<name>A0ACB9ZSS9_CATRO</name>
<dbReference type="Proteomes" id="UP001060085">
    <property type="component" value="Linkage Group LG08"/>
</dbReference>
<gene>
    <name evidence="1" type="ORF">M9H77_36149</name>
</gene>
<proteinExistence type="predicted"/>
<reference evidence="2" key="1">
    <citation type="journal article" date="2023" name="Nat. Plants">
        <title>Single-cell RNA sequencing provides a high-resolution roadmap for understanding the multicellular compartmentation of specialized metabolism.</title>
        <authorList>
            <person name="Sun S."/>
            <person name="Shen X."/>
            <person name="Li Y."/>
            <person name="Li Y."/>
            <person name="Wang S."/>
            <person name="Li R."/>
            <person name="Zhang H."/>
            <person name="Shen G."/>
            <person name="Guo B."/>
            <person name="Wei J."/>
            <person name="Xu J."/>
            <person name="St-Pierre B."/>
            <person name="Chen S."/>
            <person name="Sun C."/>
        </authorList>
    </citation>
    <scope>NUCLEOTIDE SEQUENCE [LARGE SCALE GENOMIC DNA]</scope>
</reference>
<evidence type="ECO:0000313" key="1">
    <source>
        <dbReference type="EMBL" id="KAI5650144.1"/>
    </source>
</evidence>
<accession>A0ACB9ZSS9</accession>
<sequence>MASSALHSYMFPHVPPPPPHFVSPPPPPPHPITPPPPPPHVIRPPPPHVIPPPHPHPITPPPPPPLPPNHHPTIIIVVIVSCGGLLFLACLFALWCFLKKREKKTDIERTHDEILKVDEHLKIKEKIEEGPHGKETVVLSVEDDVHMERIEVDEMRKKESLCQENMESAEISNPSGIEEGRSSSSPKHHHFKQNS</sequence>
<evidence type="ECO:0000313" key="2">
    <source>
        <dbReference type="Proteomes" id="UP001060085"/>
    </source>
</evidence>
<dbReference type="EMBL" id="CM044708">
    <property type="protein sequence ID" value="KAI5650144.1"/>
    <property type="molecule type" value="Genomic_DNA"/>
</dbReference>
<comment type="caution">
    <text evidence="1">The sequence shown here is derived from an EMBL/GenBank/DDBJ whole genome shotgun (WGS) entry which is preliminary data.</text>
</comment>